<dbReference type="CDD" id="cd18186">
    <property type="entry name" value="BTB_POZ_ZBTB_KLHL-like"/>
    <property type="match status" value="1"/>
</dbReference>
<dbReference type="EMBL" id="MNAD01001426">
    <property type="protein sequence ID" value="OJT05586.1"/>
    <property type="molecule type" value="Genomic_DNA"/>
</dbReference>
<name>A0A1M2VDF6_TRAPU</name>
<dbReference type="AlphaFoldDB" id="A0A1M2VDF6"/>
<dbReference type="STRING" id="154538.A0A1M2VDF6"/>
<evidence type="ECO:0000259" key="1">
    <source>
        <dbReference type="PROSITE" id="PS50097"/>
    </source>
</evidence>
<evidence type="ECO:0000313" key="2">
    <source>
        <dbReference type="EMBL" id="OJT05586.1"/>
    </source>
</evidence>
<evidence type="ECO:0000313" key="3">
    <source>
        <dbReference type="Proteomes" id="UP000184267"/>
    </source>
</evidence>
<dbReference type="PROSITE" id="PS50097">
    <property type="entry name" value="BTB"/>
    <property type="match status" value="1"/>
</dbReference>
<organism evidence="2 3">
    <name type="scientific">Trametes pubescens</name>
    <name type="common">White-rot fungus</name>
    <dbReference type="NCBI Taxonomy" id="154538"/>
    <lineage>
        <taxon>Eukaryota</taxon>
        <taxon>Fungi</taxon>
        <taxon>Dikarya</taxon>
        <taxon>Basidiomycota</taxon>
        <taxon>Agaricomycotina</taxon>
        <taxon>Agaricomycetes</taxon>
        <taxon>Polyporales</taxon>
        <taxon>Polyporaceae</taxon>
        <taxon>Trametes</taxon>
    </lineage>
</organism>
<dbReference type="Pfam" id="PF00651">
    <property type="entry name" value="BTB"/>
    <property type="match status" value="1"/>
</dbReference>
<reference evidence="2 3" key="1">
    <citation type="submission" date="2016-10" db="EMBL/GenBank/DDBJ databases">
        <title>Genome sequence of the basidiomycete white-rot fungus Trametes pubescens.</title>
        <authorList>
            <person name="Makela M.R."/>
            <person name="Granchi Z."/>
            <person name="Peng M."/>
            <person name="De Vries R.P."/>
            <person name="Grigoriev I."/>
            <person name="Riley R."/>
            <person name="Hilden K."/>
        </authorList>
    </citation>
    <scope>NUCLEOTIDE SEQUENCE [LARGE SCALE GENOMIC DNA]</scope>
    <source>
        <strain evidence="2 3">FBCC735</strain>
    </source>
</reference>
<dbReference type="SMART" id="SM00225">
    <property type="entry name" value="BTB"/>
    <property type="match status" value="1"/>
</dbReference>
<comment type="caution">
    <text evidence="2">The sequence shown here is derived from an EMBL/GenBank/DDBJ whole genome shotgun (WGS) entry which is preliminary data.</text>
</comment>
<dbReference type="Proteomes" id="UP000184267">
    <property type="component" value="Unassembled WGS sequence"/>
</dbReference>
<dbReference type="InterPro" id="IPR000210">
    <property type="entry name" value="BTB/POZ_dom"/>
</dbReference>
<protein>
    <recommendedName>
        <fullName evidence="1">BTB domain-containing protein</fullName>
    </recommendedName>
</protein>
<feature type="domain" description="BTB" evidence="1">
    <location>
        <begin position="15"/>
        <end position="85"/>
    </location>
</feature>
<dbReference type="OMA" id="CSTCAPH"/>
<accession>A0A1M2VDF6</accession>
<dbReference type="SUPFAM" id="SSF54695">
    <property type="entry name" value="POZ domain"/>
    <property type="match status" value="1"/>
</dbReference>
<sequence length="326" mass="36575">MAGTSIRIPFDDADADIIFRSADHIDFRLYKVILAKASTVFRDMLAIPDVNAGTGEPQIVEVTEDANTLENLLRSCYPVKRAVFSTVDEVLPVFTAAKKYNIEVAVDTTRCAVEDLAEKESAARIYAIACVHELPTLARRAARLLVREPDFMGLPSVPLELHPLTPGALYIFARYRNRCLTAVRDVLEGNFKWLWAGDHAYKVQYSKKLVPEGVNSWIWYRCSTCSRNPFEEITITTPSVFAKSSTIYPRLWWTYYEATVKETLLCEGLDGGVATRKALLDQVICEAETCSTCAPHARTHLTVYAQAMEERIERAIDGVGCDCDFK</sequence>
<proteinExistence type="predicted"/>
<gene>
    <name evidence="2" type="ORF">TRAPUB_3599</name>
</gene>
<dbReference type="OrthoDB" id="3357985at2759"/>
<dbReference type="InterPro" id="IPR011333">
    <property type="entry name" value="SKP1/BTB/POZ_sf"/>
</dbReference>
<keyword evidence="3" id="KW-1185">Reference proteome</keyword>
<dbReference type="Gene3D" id="3.30.710.10">
    <property type="entry name" value="Potassium Channel Kv1.1, Chain A"/>
    <property type="match status" value="1"/>
</dbReference>